<dbReference type="Gene3D" id="1.10.10.10">
    <property type="entry name" value="Winged helix-like DNA-binding domain superfamily/Winged helix DNA-binding domain"/>
    <property type="match status" value="1"/>
</dbReference>
<dbReference type="InterPro" id="IPR036388">
    <property type="entry name" value="WH-like_DNA-bd_sf"/>
</dbReference>
<dbReference type="AlphaFoldDB" id="A0A380LMW7"/>
<dbReference type="Pfam" id="PF04545">
    <property type="entry name" value="Sigma70_r4"/>
    <property type="match status" value="1"/>
</dbReference>
<sequence length="830" mass="98805">MVTVMNDNGKKINTIPIKKILSKWKIEYSCLNDYTICEIGLNPRYIQKLHSSNIDLRTFISIDYSDFCARIKSKPHLIYTKISNAISKLRKNDENFLSRISPYCLYEFGISMTILEKVLDSNLTMDELLVMNVTKLQTNIGLGEKKSGELREALNQVFTSVYNEILEVADLIVSLLNKSQVTNKSDLLHKINKNEDMINDALCLLEISKKIRVSENKIDIYQLMLFDYINDIKVEKTRNIIKRRLNGETLEKIGSIYGITRERVRQIIYKKIQNMPPVFEDKYSSIFLEFNFSLNEFCEAFEETKTTYNYLKIKYKKGYTSPTLDDLVKMDYISPNYIKKLTKKNIIYLEGEKLKNNATTIVEYVAKNIMKEYFSMHDLKACLDMLQRNNPEIDSRIRLEETYLANNHHKFNIINAFQRGYKYYPVDKNLILELIDELEFTKYHDVIISTRKLFFENKDYLEEKNITDEYELHNVLKIGLHFKNFCPDIDVSFLRMPKIQFGNANEYELVKSCILAYSPVEADDFYDFMEMEYGYRKNSFISYFGTYFSEYLQNGMINVAAERPPESEYIELQTLLIEEFYFIEDFENILKEREFSLDWLAKNNIKYLGYTKFSTYMIKSIYPSAIDFFKSKLINKNNVFDSSKIDKRFKYLSSFTSYLYDLITNYDYLQIDKNMYINQNRIQEVLGMSKNDLIEYVESIEDMVGNEYFTIDNLISIYGFEDVFREYGLNDYIYTSLFRRNQKIKCLLFQNHWIFKKTEKRITQVSFIEEVVDISNEKNIYEIMDFIEDKYGLRCDLSDIKQLLKESSLYYNDDLEKVYLDYDQYLEEFR</sequence>
<gene>
    <name evidence="2" type="ORF">NCTC11087_00048</name>
</gene>
<evidence type="ECO:0000313" key="3">
    <source>
        <dbReference type="Proteomes" id="UP000255523"/>
    </source>
</evidence>
<dbReference type="GO" id="GO:0006352">
    <property type="term" value="P:DNA-templated transcription initiation"/>
    <property type="evidence" value="ECO:0007669"/>
    <property type="project" value="InterPro"/>
</dbReference>
<dbReference type="InterPro" id="IPR013324">
    <property type="entry name" value="RNA_pol_sigma_r3/r4-like"/>
</dbReference>
<keyword evidence="3" id="KW-1185">Reference proteome</keyword>
<proteinExistence type="predicted"/>
<dbReference type="GO" id="GO:0003700">
    <property type="term" value="F:DNA-binding transcription factor activity"/>
    <property type="evidence" value="ECO:0007669"/>
    <property type="project" value="InterPro"/>
</dbReference>
<evidence type="ECO:0000259" key="1">
    <source>
        <dbReference type="Pfam" id="PF04545"/>
    </source>
</evidence>
<feature type="domain" description="RNA polymerase sigma-70 region 4" evidence="1">
    <location>
        <begin position="236"/>
        <end position="268"/>
    </location>
</feature>
<accession>A0A380LMW7</accession>
<reference evidence="2 3" key="1">
    <citation type="submission" date="2018-06" db="EMBL/GenBank/DDBJ databases">
        <authorList>
            <consortium name="Pathogen Informatics"/>
            <person name="Doyle S."/>
        </authorList>
    </citation>
    <scope>NUCLEOTIDE SEQUENCE [LARGE SCALE GENOMIC DNA]</scope>
    <source>
        <strain evidence="2 3">NCTC11087</strain>
    </source>
</reference>
<organism evidence="2 3">
    <name type="scientific">Faecalicoccus pleomorphus</name>
    <dbReference type="NCBI Taxonomy" id="1323"/>
    <lineage>
        <taxon>Bacteria</taxon>
        <taxon>Bacillati</taxon>
        <taxon>Bacillota</taxon>
        <taxon>Erysipelotrichia</taxon>
        <taxon>Erysipelotrichales</taxon>
        <taxon>Erysipelotrichaceae</taxon>
        <taxon>Faecalicoccus</taxon>
    </lineage>
</organism>
<name>A0A380LMW7_9FIRM</name>
<dbReference type="InterPro" id="IPR007630">
    <property type="entry name" value="RNA_pol_sigma70_r4"/>
</dbReference>
<dbReference type="Proteomes" id="UP000255523">
    <property type="component" value="Unassembled WGS sequence"/>
</dbReference>
<dbReference type="EMBL" id="UHFX01000003">
    <property type="protein sequence ID" value="SUO03196.1"/>
    <property type="molecule type" value="Genomic_DNA"/>
</dbReference>
<protein>
    <submittedName>
        <fullName evidence="2">Sigma-70, region 4</fullName>
    </submittedName>
</protein>
<dbReference type="OrthoDB" id="9805706at2"/>
<evidence type="ECO:0000313" key="2">
    <source>
        <dbReference type="EMBL" id="SUO03196.1"/>
    </source>
</evidence>
<dbReference type="SUPFAM" id="SSF88659">
    <property type="entry name" value="Sigma3 and sigma4 domains of RNA polymerase sigma factors"/>
    <property type="match status" value="1"/>
</dbReference>